<keyword evidence="4" id="KW-1185">Reference proteome</keyword>
<evidence type="ECO:0000256" key="1">
    <source>
        <dbReference type="ARBA" id="ARBA00023125"/>
    </source>
</evidence>
<dbReference type="PROSITE" id="PS50937">
    <property type="entry name" value="HTH_MERR_2"/>
    <property type="match status" value="1"/>
</dbReference>
<evidence type="ECO:0000313" key="4">
    <source>
        <dbReference type="Proteomes" id="UP001229651"/>
    </source>
</evidence>
<proteinExistence type="predicted"/>
<keyword evidence="1 3" id="KW-0238">DNA-binding</keyword>
<dbReference type="CDD" id="cd01107">
    <property type="entry name" value="HTH_BmrR"/>
    <property type="match status" value="1"/>
</dbReference>
<dbReference type="SUPFAM" id="SSF55979">
    <property type="entry name" value="DNA clamp"/>
    <property type="match status" value="1"/>
</dbReference>
<dbReference type="InterPro" id="IPR000551">
    <property type="entry name" value="MerR-type_HTH_dom"/>
</dbReference>
<dbReference type="SMART" id="SM00422">
    <property type="entry name" value="HTH_MERR"/>
    <property type="match status" value="1"/>
</dbReference>
<dbReference type="RefSeq" id="WP_306993140.1">
    <property type="nucleotide sequence ID" value="NZ_JAUSUT010000001.1"/>
</dbReference>
<dbReference type="PANTHER" id="PTHR30204:SF97">
    <property type="entry name" value="MERR FAMILY REGULATORY PROTEIN"/>
    <property type="match status" value="1"/>
</dbReference>
<dbReference type="PANTHER" id="PTHR30204">
    <property type="entry name" value="REDOX-CYCLING DRUG-SENSING TRANSCRIPTIONAL ACTIVATOR SOXR"/>
    <property type="match status" value="1"/>
</dbReference>
<sequence length="333" mass="35202">MLTISAFARRCGLTPSALRFYDDCGVLPPARVDDVTGYRYYREDQVGRAVRLRELRAAGLPLAQVTTVLDGPPEDARAVLEAHRRRLREDFDAASRAVGRLLPGPVRLAGLDLASAIRQVTPTAGAPVDFVLIEADGDEVRLVATDRYRLALRVLRPRHPGTGRFVVPAPNLAALGPWAARHDEVTLAEGALHADGDSRPLDLLNVEFPAYRAVLDALPAPRHRVVVDRAALRDALPESGPVELVVSADRLTVGGAALPAIGNGPLRIGFDPAVLGAALEASVGPDVLLEFAGPADVTRVRSADQGSFETLVMPVPLAAAGPGSPTAAPRAGR</sequence>
<gene>
    <name evidence="3" type="ORF">FB470_003664</name>
</gene>
<dbReference type="Pfam" id="PF13411">
    <property type="entry name" value="MerR_1"/>
    <property type="match status" value="1"/>
</dbReference>
<dbReference type="Gene3D" id="3.10.150.10">
    <property type="entry name" value="DNA Polymerase III, subunit A, domain 2"/>
    <property type="match status" value="1"/>
</dbReference>
<dbReference type="InterPro" id="IPR009061">
    <property type="entry name" value="DNA-bd_dom_put_sf"/>
</dbReference>
<protein>
    <submittedName>
        <fullName evidence="3">DNA-binding transcriptional MerR regulator</fullName>
    </submittedName>
</protein>
<dbReference type="SUPFAM" id="SSF46955">
    <property type="entry name" value="Putative DNA-binding domain"/>
    <property type="match status" value="1"/>
</dbReference>
<dbReference type="InterPro" id="IPR047057">
    <property type="entry name" value="MerR_fam"/>
</dbReference>
<reference evidence="3 4" key="1">
    <citation type="submission" date="2023-07" db="EMBL/GenBank/DDBJ databases">
        <title>Sequencing the genomes of 1000 actinobacteria strains.</title>
        <authorList>
            <person name="Klenk H.-P."/>
        </authorList>
    </citation>
    <scope>NUCLEOTIDE SEQUENCE [LARGE SCALE GENOMIC DNA]</scope>
    <source>
        <strain evidence="3 4">DSM 45805</strain>
    </source>
</reference>
<dbReference type="InterPro" id="IPR046938">
    <property type="entry name" value="DNA_clamp_sf"/>
</dbReference>
<dbReference type="GO" id="GO:0003677">
    <property type="term" value="F:DNA binding"/>
    <property type="evidence" value="ECO:0007669"/>
    <property type="project" value="UniProtKB-KW"/>
</dbReference>
<comment type="caution">
    <text evidence="3">The sequence shown here is derived from an EMBL/GenBank/DDBJ whole genome shotgun (WGS) entry which is preliminary data.</text>
</comment>
<dbReference type="EMBL" id="JAUSUT010000001">
    <property type="protein sequence ID" value="MDQ0379670.1"/>
    <property type="molecule type" value="Genomic_DNA"/>
</dbReference>
<accession>A0ABU0EWI0</accession>
<feature type="domain" description="HTH merR-type" evidence="2">
    <location>
        <begin position="1"/>
        <end position="71"/>
    </location>
</feature>
<dbReference type="Proteomes" id="UP001229651">
    <property type="component" value="Unassembled WGS sequence"/>
</dbReference>
<dbReference type="Gene3D" id="3.70.10.10">
    <property type="match status" value="1"/>
</dbReference>
<evidence type="ECO:0000313" key="3">
    <source>
        <dbReference type="EMBL" id="MDQ0379670.1"/>
    </source>
</evidence>
<evidence type="ECO:0000259" key="2">
    <source>
        <dbReference type="PROSITE" id="PS50937"/>
    </source>
</evidence>
<name>A0ABU0EWI0_9PSEU</name>
<dbReference type="PROSITE" id="PS00552">
    <property type="entry name" value="HTH_MERR_1"/>
    <property type="match status" value="1"/>
</dbReference>
<dbReference type="Gene3D" id="1.10.1660.10">
    <property type="match status" value="1"/>
</dbReference>
<organism evidence="3 4">
    <name type="scientific">Amycolatopsis thermophila</name>
    <dbReference type="NCBI Taxonomy" id="206084"/>
    <lineage>
        <taxon>Bacteria</taxon>
        <taxon>Bacillati</taxon>
        <taxon>Actinomycetota</taxon>
        <taxon>Actinomycetes</taxon>
        <taxon>Pseudonocardiales</taxon>
        <taxon>Pseudonocardiaceae</taxon>
        <taxon>Amycolatopsis</taxon>
    </lineage>
</organism>